<dbReference type="Pfam" id="PF00386">
    <property type="entry name" value="C1q"/>
    <property type="match status" value="1"/>
</dbReference>
<dbReference type="SMART" id="SM00184">
    <property type="entry name" value="RING"/>
    <property type="match status" value="1"/>
</dbReference>
<evidence type="ECO:0000256" key="1">
    <source>
        <dbReference type="ARBA" id="ARBA00022723"/>
    </source>
</evidence>
<accession>A0A2T7PLN6</accession>
<dbReference type="InterPro" id="IPR001073">
    <property type="entry name" value="C1q_dom"/>
</dbReference>
<evidence type="ECO:0000259" key="7">
    <source>
        <dbReference type="PROSITE" id="PS50089"/>
    </source>
</evidence>
<gene>
    <name evidence="10" type="ORF">C0Q70_05612</name>
</gene>
<evidence type="ECO:0000256" key="3">
    <source>
        <dbReference type="ARBA" id="ARBA00022833"/>
    </source>
</evidence>
<dbReference type="InterPro" id="IPR047153">
    <property type="entry name" value="TRIM45/56/19-like"/>
</dbReference>
<evidence type="ECO:0000256" key="5">
    <source>
        <dbReference type="SAM" id="Coils"/>
    </source>
</evidence>
<dbReference type="SUPFAM" id="SSF49842">
    <property type="entry name" value="TNF-like"/>
    <property type="match status" value="1"/>
</dbReference>
<feature type="coiled-coil region" evidence="5">
    <location>
        <begin position="499"/>
        <end position="533"/>
    </location>
</feature>
<dbReference type="InterPro" id="IPR008983">
    <property type="entry name" value="Tumour_necrosis_fac-like_dom"/>
</dbReference>
<dbReference type="GO" id="GO:0005654">
    <property type="term" value="C:nucleoplasm"/>
    <property type="evidence" value="ECO:0007669"/>
    <property type="project" value="TreeGrafter"/>
</dbReference>
<keyword evidence="5" id="KW-0175">Coiled coil</keyword>
<feature type="region of interest" description="Disordered" evidence="6">
    <location>
        <begin position="331"/>
        <end position="365"/>
    </location>
</feature>
<name>A0A2T7PLN6_POMCA</name>
<dbReference type="Pfam" id="PF13445">
    <property type="entry name" value="zf-RING_UBOX"/>
    <property type="match status" value="1"/>
</dbReference>
<dbReference type="PANTHER" id="PTHR25462">
    <property type="entry name" value="BONUS, ISOFORM C-RELATED"/>
    <property type="match status" value="1"/>
</dbReference>
<evidence type="ECO:0000313" key="10">
    <source>
        <dbReference type="EMBL" id="PVD34341.1"/>
    </source>
</evidence>
<evidence type="ECO:0000313" key="11">
    <source>
        <dbReference type="Proteomes" id="UP000245119"/>
    </source>
</evidence>
<evidence type="ECO:0000256" key="2">
    <source>
        <dbReference type="ARBA" id="ARBA00022771"/>
    </source>
</evidence>
<comment type="caution">
    <text evidence="10">The sequence shown here is derived from an EMBL/GenBank/DDBJ whole genome shotgun (WGS) entry which is preliminary data.</text>
</comment>
<dbReference type="InterPro" id="IPR027370">
    <property type="entry name" value="Znf-RING_euk"/>
</dbReference>
<dbReference type="Gene3D" id="3.30.40.10">
    <property type="entry name" value="Zinc/RING finger domain, C3HC4 (zinc finger)"/>
    <property type="match status" value="1"/>
</dbReference>
<keyword evidence="3" id="KW-0862">Zinc</keyword>
<keyword evidence="11" id="KW-1185">Reference proteome</keyword>
<dbReference type="PANTHER" id="PTHR25462:SF296">
    <property type="entry name" value="MEIOTIC P26, ISOFORM F"/>
    <property type="match status" value="1"/>
</dbReference>
<evidence type="ECO:0000259" key="9">
    <source>
        <dbReference type="PROSITE" id="PS50871"/>
    </source>
</evidence>
<dbReference type="Proteomes" id="UP000245119">
    <property type="component" value="Linkage Group LG3"/>
</dbReference>
<dbReference type="InterPro" id="IPR017907">
    <property type="entry name" value="Znf_RING_CS"/>
</dbReference>
<dbReference type="InterPro" id="IPR001841">
    <property type="entry name" value="Znf_RING"/>
</dbReference>
<dbReference type="InterPro" id="IPR013083">
    <property type="entry name" value="Znf_RING/FYVE/PHD"/>
</dbReference>
<keyword evidence="2 4" id="KW-0863">Zinc-finger</keyword>
<dbReference type="Gene3D" id="1.10.287.1490">
    <property type="match status" value="1"/>
</dbReference>
<dbReference type="GO" id="GO:0061630">
    <property type="term" value="F:ubiquitin protein ligase activity"/>
    <property type="evidence" value="ECO:0007669"/>
    <property type="project" value="TreeGrafter"/>
</dbReference>
<dbReference type="PROSITE" id="PS50089">
    <property type="entry name" value="ZF_RING_2"/>
    <property type="match status" value="1"/>
</dbReference>
<dbReference type="SMART" id="SM00110">
    <property type="entry name" value="C1Q"/>
    <property type="match status" value="1"/>
</dbReference>
<dbReference type="InterPro" id="IPR000315">
    <property type="entry name" value="Znf_B-box"/>
</dbReference>
<dbReference type="GO" id="GO:0008270">
    <property type="term" value="F:zinc ion binding"/>
    <property type="evidence" value="ECO:0007669"/>
    <property type="project" value="UniProtKB-KW"/>
</dbReference>
<dbReference type="AlphaFoldDB" id="A0A2T7PLN6"/>
<dbReference type="PROSITE" id="PS00518">
    <property type="entry name" value="ZF_RING_1"/>
    <property type="match status" value="1"/>
</dbReference>
<dbReference type="SUPFAM" id="SSF57850">
    <property type="entry name" value="RING/U-box"/>
    <property type="match status" value="1"/>
</dbReference>
<evidence type="ECO:0000259" key="8">
    <source>
        <dbReference type="PROSITE" id="PS50119"/>
    </source>
</evidence>
<feature type="coiled-coil region" evidence="5">
    <location>
        <begin position="369"/>
        <end position="396"/>
    </location>
</feature>
<organism evidence="10 11">
    <name type="scientific">Pomacea canaliculata</name>
    <name type="common">Golden apple snail</name>
    <dbReference type="NCBI Taxonomy" id="400727"/>
    <lineage>
        <taxon>Eukaryota</taxon>
        <taxon>Metazoa</taxon>
        <taxon>Spiralia</taxon>
        <taxon>Lophotrochozoa</taxon>
        <taxon>Mollusca</taxon>
        <taxon>Gastropoda</taxon>
        <taxon>Caenogastropoda</taxon>
        <taxon>Architaenioglossa</taxon>
        <taxon>Ampullarioidea</taxon>
        <taxon>Ampullariidae</taxon>
        <taxon>Pomacea</taxon>
    </lineage>
</organism>
<reference evidence="10 11" key="1">
    <citation type="submission" date="2018-04" db="EMBL/GenBank/DDBJ databases">
        <title>The genome of golden apple snail Pomacea canaliculata provides insight into stress tolerance and invasive adaptation.</title>
        <authorList>
            <person name="Liu C."/>
            <person name="Liu B."/>
            <person name="Ren Y."/>
            <person name="Zhang Y."/>
            <person name="Wang H."/>
            <person name="Li S."/>
            <person name="Jiang F."/>
            <person name="Yin L."/>
            <person name="Zhang G."/>
            <person name="Qian W."/>
            <person name="Fan W."/>
        </authorList>
    </citation>
    <scope>NUCLEOTIDE SEQUENCE [LARGE SCALE GENOMIC DNA]</scope>
    <source>
        <strain evidence="10">SZHN2017</strain>
        <tissue evidence="10">Muscle</tissue>
    </source>
</reference>
<feature type="compositionally biased region" description="Low complexity" evidence="6">
    <location>
        <begin position="336"/>
        <end position="345"/>
    </location>
</feature>
<feature type="domain" description="C1q" evidence="9">
    <location>
        <begin position="747"/>
        <end position="878"/>
    </location>
</feature>
<proteinExistence type="predicted"/>
<evidence type="ECO:0008006" key="12">
    <source>
        <dbReference type="Google" id="ProtNLM"/>
    </source>
</evidence>
<dbReference type="PROSITE" id="PS50871">
    <property type="entry name" value="C1Q"/>
    <property type="match status" value="1"/>
</dbReference>
<evidence type="ECO:0000256" key="6">
    <source>
        <dbReference type="SAM" id="MobiDB-lite"/>
    </source>
</evidence>
<dbReference type="Gene3D" id="2.60.120.40">
    <property type="match status" value="1"/>
</dbReference>
<evidence type="ECO:0000256" key="4">
    <source>
        <dbReference type="PROSITE-ProRule" id="PRU00024"/>
    </source>
</evidence>
<feature type="domain" description="RING-type" evidence="7">
    <location>
        <begin position="16"/>
        <end position="73"/>
    </location>
</feature>
<protein>
    <recommendedName>
        <fullName evidence="12">C1q domain-containing protein</fullName>
    </recommendedName>
</protein>
<keyword evidence="1" id="KW-0479">Metal-binding</keyword>
<dbReference type="PROSITE" id="PS50119">
    <property type="entry name" value="ZF_BBOX"/>
    <property type="match status" value="1"/>
</dbReference>
<dbReference type="EMBL" id="PZQS01000003">
    <property type="protein sequence ID" value="PVD34341.1"/>
    <property type="molecule type" value="Genomic_DNA"/>
</dbReference>
<sequence length="883" mass="99125">MAAQAQDVDLDIRVTCSVCLESYSGRQPKLLSCHHTFCLQCLSFIAQTSGCADDGSNNSSNNAPTFITCPTCRKESFIPPGGVAGFQTNFYVEGLNQTQPDVCDLCRLEGKETIVYCTECEKCLCLECFLQHDNEGHLVRRISSKGKPEEDTVTDLKVKEQLGMVQAVIELLQDEELELKHQARSVKEAIMTQHSTTLMQATIRARDDCLSRLRTVVEAHKSRLREEREGLETMRTALRQISSPKRITPRHFRPSTVADAKADLLTARDMRDLQERLKMGRKTSFVTIQTESRSANLRRSLQDFIGWVRSTSHGFLEGGQEDTAEEIAGKSRGIYPPDADSAAQASPPPPAASRDEDHSRGSISLGARVDNLMAQVADLKTENDAFRKELSALQDTNRQDLQALKDGRLSLLQEVTSMKEKNALLCQDVTSLGEASSKLCLDLSEMEEGTLRLRQDMTSIQEEWQARDKVLKTVENDLHLMCKDVTGLQGDNSKLFQSVEKIENDSYRLGQELESAKKESSQLRQDLDQADHNHSQLRLDLSEMEEGTLRLRQDMTSIQEEWQARDKVLKTVENDLHLMCKDVTGLQGDNAKLFQSVEKIENDSYRLGQELESAKKESSQLRQDLDQADHNHSQLREDLQRCLSEMTDLRQDQGSCFTQMMDFRQDLEQCLKDFRQDLRSCHINIVDTRKTLSSLENDLKSTDAVIKNFEFLFKTLIPDFQKSISSLKKGERTQKGQIRHLYKLIKQAGEVIAFHAVVDTERVIRKGQTLVVDHVITNIGGAYDNECGVFTAPVCGTYVFLVTTSSLQGLVRLDLVLEGTRIAHSFALADSRTTCHAVVSLTAGQRVWLMSLEADVTTFDSGWVTTFTGCLLRADVASAGVPM</sequence>
<feature type="domain" description="B box-type" evidence="8">
    <location>
        <begin position="98"/>
        <end position="142"/>
    </location>
</feature>
<feature type="coiled-coil region" evidence="5">
    <location>
        <begin position="597"/>
        <end position="652"/>
    </location>
</feature>
<dbReference type="OrthoDB" id="6088199at2759"/>